<feature type="domain" description="Metalloenzyme" evidence="7">
    <location>
        <begin position="1"/>
        <end position="380"/>
    </location>
</feature>
<evidence type="ECO:0000259" key="7">
    <source>
        <dbReference type="Pfam" id="PF01676"/>
    </source>
</evidence>
<evidence type="ECO:0000256" key="1">
    <source>
        <dbReference type="ARBA" id="ARBA00000370"/>
    </source>
</evidence>
<dbReference type="KEGG" id="hbs:IPV69_12670"/>
<dbReference type="NCBIfam" id="TIGR00306">
    <property type="entry name" value="apgM"/>
    <property type="match status" value="1"/>
</dbReference>
<dbReference type="SUPFAM" id="SSF53649">
    <property type="entry name" value="Alkaline phosphatase-like"/>
    <property type="match status" value="1"/>
</dbReference>
<accession>A0A7M2X3X8</accession>
<dbReference type="GO" id="GO:0004619">
    <property type="term" value="F:phosphoglycerate mutase activity"/>
    <property type="evidence" value="ECO:0007669"/>
    <property type="project" value="UniProtKB-EC"/>
</dbReference>
<dbReference type="PANTHER" id="PTHR31209:SF4">
    <property type="entry name" value="2,3-BISPHOSPHOGLYCERATE-INDEPENDENT PHOSPHOGLYCERATE MUTASE"/>
    <property type="match status" value="1"/>
</dbReference>
<name>A0A7M2X3X8_9BACT</name>
<dbReference type="NCBIfam" id="NF003242">
    <property type="entry name" value="PRK04200.1"/>
    <property type="match status" value="1"/>
</dbReference>
<dbReference type="PANTHER" id="PTHR31209">
    <property type="entry name" value="COFACTOR-INDEPENDENT PHOSPHOGLYCERATE MUTASE"/>
    <property type="match status" value="1"/>
</dbReference>
<dbReference type="Pfam" id="PF10143">
    <property type="entry name" value="PhosphMutase"/>
    <property type="match status" value="1"/>
</dbReference>
<evidence type="ECO:0000256" key="4">
    <source>
        <dbReference type="ARBA" id="ARBA00005524"/>
    </source>
</evidence>
<dbReference type="GO" id="GO:0046872">
    <property type="term" value="F:metal ion binding"/>
    <property type="evidence" value="ECO:0007669"/>
    <property type="project" value="InterPro"/>
</dbReference>
<dbReference type="Gene3D" id="3.40.720.10">
    <property type="entry name" value="Alkaline Phosphatase, subunit A"/>
    <property type="match status" value="2"/>
</dbReference>
<dbReference type="Pfam" id="PF01676">
    <property type="entry name" value="Metalloenzyme"/>
    <property type="match status" value="1"/>
</dbReference>
<sequence>MKYAIIIPDGAADEPLAELGGKTPLEAAATPNMDRIAQMGRIGLVRTVPDGFESGSDVATMSLLGYDPAVYHTGRAPLEAAAQSIPLDPTDWVFRCNLVTTRGGLMKDHSAGGISNVDARQLLVDLAEVLKEPGFEIYHGVSYRNLMVYRGSQDFELKTKPPHEIPEEPAEKWLPTGTGSDILRRMTETSAKLFANHPINVARRQAGINEATQIWLWGQGHAPAMPKFAERFGVAKGCMITGVDLLRGLASLLGWDCHEVDGMTSFHDTNYIGQGIDTAKMLDKYDLVLSHVESPDEASHQADWKTKIEAIEAIDNHVVGPVLAKMQSYPDWRIMVLPDHPTNISTRKHGYAPTLFAIAGTGVKAAGAKAYSEPIADASGLKLDKGHELMEFFLRSSGG</sequence>
<comment type="pathway">
    <text evidence="3">Carbohydrate degradation.</text>
</comment>
<evidence type="ECO:0000256" key="2">
    <source>
        <dbReference type="ARBA" id="ARBA00002315"/>
    </source>
</evidence>
<dbReference type="NCBIfam" id="TIGR02535">
    <property type="entry name" value="hyp_Hser_kinase"/>
    <property type="match status" value="1"/>
</dbReference>
<comment type="similarity">
    <text evidence="4">Belongs to the BPG-independent phosphoglycerate mutase family. A-PGAM subfamily.</text>
</comment>
<dbReference type="InterPro" id="IPR004456">
    <property type="entry name" value="Pglycerate_mutase_ApgM"/>
</dbReference>
<evidence type="ECO:0000256" key="3">
    <source>
        <dbReference type="ARBA" id="ARBA00004921"/>
    </source>
</evidence>
<evidence type="ECO:0000313" key="8">
    <source>
        <dbReference type="EMBL" id="QOV92152.1"/>
    </source>
</evidence>
<keyword evidence="9" id="KW-1185">Reference proteome</keyword>
<evidence type="ECO:0000256" key="6">
    <source>
        <dbReference type="ARBA" id="ARBA00023235"/>
    </source>
</evidence>
<protein>
    <submittedName>
        <fullName evidence="8">Cofactor-independent phosphoglycerate mutase</fullName>
        <ecNumber evidence="8">5.4.2.12</ecNumber>
    </submittedName>
</protein>
<dbReference type="AlphaFoldDB" id="A0A7M2X3X8"/>
<dbReference type="EC" id="5.4.2.12" evidence="8"/>
<dbReference type="InterPro" id="IPR017850">
    <property type="entry name" value="Alkaline_phosphatase_core_sf"/>
</dbReference>
<dbReference type="Proteomes" id="UP000593765">
    <property type="component" value="Chromosome"/>
</dbReference>
<evidence type="ECO:0000313" key="9">
    <source>
        <dbReference type="Proteomes" id="UP000593765"/>
    </source>
</evidence>
<keyword evidence="5" id="KW-0324">Glycolysis</keyword>
<keyword evidence="6 8" id="KW-0413">Isomerase</keyword>
<proteinExistence type="inferred from homology"/>
<dbReference type="InterPro" id="IPR006124">
    <property type="entry name" value="Metalloenzyme"/>
</dbReference>
<comment type="function">
    <text evidence="2">Catalyzes the interconversion of 2-phosphoglycerate and 3-phosphoglycerate.</text>
</comment>
<gene>
    <name evidence="8" type="ORF">IPV69_12670</name>
</gene>
<evidence type="ECO:0000256" key="5">
    <source>
        <dbReference type="ARBA" id="ARBA00023152"/>
    </source>
</evidence>
<dbReference type="PIRSF" id="PIRSF006392">
    <property type="entry name" value="IPGAM_arch"/>
    <property type="match status" value="1"/>
</dbReference>
<dbReference type="CDD" id="cd16011">
    <property type="entry name" value="iPGM_like"/>
    <property type="match status" value="1"/>
</dbReference>
<comment type="catalytic activity">
    <reaction evidence="1">
        <text>(2R)-2-phosphoglycerate = (2R)-3-phosphoglycerate</text>
        <dbReference type="Rhea" id="RHEA:15901"/>
        <dbReference type="ChEBI" id="CHEBI:58272"/>
        <dbReference type="ChEBI" id="CHEBI:58289"/>
        <dbReference type="EC" id="5.4.2.12"/>
    </reaction>
</comment>
<organism evidence="8 9">
    <name type="scientific">Humisphaera borealis</name>
    <dbReference type="NCBI Taxonomy" id="2807512"/>
    <lineage>
        <taxon>Bacteria</taxon>
        <taxon>Pseudomonadati</taxon>
        <taxon>Planctomycetota</taxon>
        <taxon>Phycisphaerae</taxon>
        <taxon>Tepidisphaerales</taxon>
        <taxon>Tepidisphaeraceae</taxon>
        <taxon>Humisphaera</taxon>
    </lineage>
</organism>
<dbReference type="EMBL" id="CP063458">
    <property type="protein sequence ID" value="QOV92152.1"/>
    <property type="molecule type" value="Genomic_DNA"/>
</dbReference>
<reference evidence="8 9" key="1">
    <citation type="submission" date="2020-10" db="EMBL/GenBank/DDBJ databases">
        <title>Wide distribution of Phycisphaera-like planctomycetes from WD2101 soil group in peatlands and genome analysis of the first cultivated representative.</title>
        <authorList>
            <person name="Dedysh S.N."/>
            <person name="Beletsky A.V."/>
            <person name="Ivanova A."/>
            <person name="Kulichevskaya I.S."/>
            <person name="Suzina N.E."/>
            <person name="Philippov D.A."/>
            <person name="Rakitin A.L."/>
            <person name="Mardanov A.V."/>
            <person name="Ravin N.V."/>
        </authorList>
    </citation>
    <scope>NUCLEOTIDE SEQUENCE [LARGE SCALE GENOMIC DNA]</scope>
    <source>
        <strain evidence="8 9">M1803</strain>
    </source>
</reference>
<dbReference type="InterPro" id="IPR023665">
    <property type="entry name" value="ApgAM_prokaryotes"/>
</dbReference>
<dbReference type="GO" id="GO:0006096">
    <property type="term" value="P:glycolytic process"/>
    <property type="evidence" value="ECO:0007669"/>
    <property type="project" value="UniProtKB-KW"/>
</dbReference>
<dbReference type="RefSeq" id="WP_206295482.1">
    <property type="nucleotide sequence ID" value="NZ_CP063458.1"/>
</dbReference>